<name>Q6ESL0_ORYSJ</name>
<protein>
    <submittedName>
        <fullName evidence="2">Uncharacterized protein</fullName>
    </submittedName>
</protein>
<evidence type="ECO:0000313" key="2">
    <source>
        <dbReference type="EMBL" id="BAD28360.1"/>
    </source>
</evidence>
<feature type="compositionally biased region" description="Basic and acidic residues" evidence="1">
    <location>
        <begin position="69"/>
        <end position="81"/>
    </location>
</feature>
<accession>Q6ESL0</accession>
<evidence type="ECO:0000256" key="1">
    <source>
        <dbReference type="SAM" id="MobiDB-lite"/>
    </source>
</evidence>
<reference evidence="3" key="2">
    <citation type="journal article" date="2008" name="Nucleic Acids Res.">
        <title>The rice annotation project database (RAP-DB): 2008 update.</title>
        <authorList>
            <consortium name="The rice annotation project (RAP)"/>
        </authorList>
    </citation>
    <scope>GENOME REANNOTATION</scope>
    <source>
        <strain evidence="3">cv. Nipponbare</strain>
    </source>
</reference>
<organism evidence="2 3">
    <name type="scientific">Oryza sativa subsp. japonica</name>
    <name type="common">Rice</name>
    <dbReference type="NCBI Taxonomy" id="39947"/>
    <lineage>
        <taxon>Eukaryota</taxon>
        <taxon>Viridiplantae</taxon>
        <taxon>Streptophyta</taxon>
        <taxon>Embryophyta</taxon>
        <taxon>Tracheophyta</taxon>
        <taxon>Spermatophyta</taxon>
        <taxon>Magnoliopsida</taxon>
        <taxon>Liliopsida</taxon>
        <taxon>Poales</taxon>
        <taxon>Poaceae</taxon>
        <taxon>BOP clade</taxon>
        <taxon>Oryzoideae</taxon>
        <taxon>Oryzeae</taxon>
        <taxon>Oryzinae</taxon>
        <taxon>Oryza</taxon>
        <taxon>Oryza sativa</taxon>
    </lineage>
</organism>
<reference evidence="3" key="1">
    <citation type="journal article" date="2005" name="Nature">
        <title>The map-based sequence of the rice genome.</title>
        <authorList>
            <consortium name="International rice genome sequencing project (IRGSP)"/>
            <person name="Matsumoto T."/>
            <person name="Wu J."/>
            <person name="Kanamori H."/>
            <person name="Katayose Y."/>
            <person name="Fujisawa M."/>
            <person name="Namiki N."/>
            <person name="Mizuno H."/>
            <person name="Yamamoto K."/>
            <person name="Antonio B.A."/>
            <person name="Baba T."/>
            <person name="Sakata K."/>
            <person name="Nagamura Y."/>
            <person name="Aoki H."/>
            <person name="Arikawa K."/>
            <person name="Arita K."/>
            <person name="Bito T."/>
            <person name="Chiden Y."/>
            <person name="Fujitsuka N."/>
            <person name="Fukunaka R."/>
            <person name="Hamada M."/>
            <person name="Harada C."/>
            <person name="Hayashi A."/>
            <person name="Hijishita S."/>
            <person name="Honda M."/>
            <person name="Hosokawa S."/>
            <person name="Ichikawa Y."/>
            <person name="Idonuma A."/>
            <person name="Iijima M."/>
            <person name="Ikeda M."/>
            <person name="Ikeno M."/>
            <person name="Ito K."/>
            <person name="Ito S."/>
            <person name="Ito T."/>
            <person name="Ito Y."/>
            <person name="Ito Y."/>
            <person name="Iwabuchi A."/>
            <person name="Kamiya K."/>
            <person name="Karasawa W."/>
            <person name="Kurita K."/>
            <person name="Katagiri S."/>
            <person name="Kikuta A."/>
            <person name="Kobayashi H."/>
            <person name="Kobayashi N."/>
            <person name="Machita K."/>
            <person name="Maehara T."/>
            <person name="Masukawa M."/>
            <person name="Mizubayashi T."/>
            <person name="Mukai Y."/>
            <person name="Nagasaki H."/>
            <person name="Nagata Y."/>
            <person name="Naito S."/>
            <person name="Nakashima M."/>
            <person name="Nakama Y."/>
            <person name="Nakamichi Y."/>
            <person name="Nakamura M."/>
            <person name="Meguro A."/>
            <person name="Negishi M."/>
            <person name="Ohta I."/>
            <person name="Ohta T."/>
            <person name="Okamoto M."/>
            <person name="Ono N."/>
            <person name="Saji S."/>
            <person name="Sakaguchi M."/>
            <person name="Sakai K."/>
            <person name="Shibata M."/>
            <person name="Shimokawa T."/>
            <person name="Song J."/>
            <person name="Takazaki Y."/>
            <person name="Terasawa K."/>
            <person name="Tsugane M."/>
            <person name="Tsuji K."/>
            <person name="Ueda S."/>
            <person name="Waki K."/>
            <person name="Yamagata H."/>
            <person name="Yamamoto M."/>
            <person name="Yamamoto S."/>
            <person name="Yamane H."/>
            <person name="Yoshiki S."/>
            <person name="Yoshihara R."/>
            <person name="Yukawa K."/>
            <person name="Zhong H."/>
            <person name="Yano M."/>
            <person name="Yuan Q."/>
            <person name="Ouyang S."/>
            <person name="Liu J."/>
            <person name="Jones K.M."/>
            <person name="Gansberger K."/>
            <person name="Moffat K."/>
            <person name="Hill J."/>
            <person name="Bera J."/>
            <person name="Fadrosh D."/>
            <person name="Jin S."/>
            <person name="Johri S."/>
            <person name="Kim M."/>
            <person name="Overton L."/>
            <person name="Reardon M."/>
            <person name="Tsitrin T."/>
            <person name="Vuong H."/>
            <person name="Weaver B."/>
            <person name="Ciecko A."/>
            <person name="Tallon L."/>
            <person name="Jackson J."/>
            <person name="Pai G."/>
            <person name="Aken S.V."/>
            <person name="Utterback T."/>
            <person name="Reidmuller S."/>
            <person name="Feldblyum T."/>
            <person name="Hsiao J."/>
            <person name="Zismann V."/>
            <person name="Iobst S."/>
            <person name="de Vazeille A.R."/>
            <person name="Buell C.R."/>
            <person name="Ying K."/>
            <person name="Li Y."/>
            <person name="Lu T."/>
            <person name="Huang Y."/>
            <person name="Zhao Q."/>
            <person name="Feng Q."/>
            <person name="Zhang L."/>
            <person name="Zhu J."/>
            <person name="Weng Q."/>
            <person name="Mu J."/>
            <person name="Lu Y."/>
            <person name="Fan D."/>
            <person name="Liu Y."/>
            <person name="Guan J."/>
            <person name="Zhang Y."/>
            <person name="Yu S."/>
            <person name="Liu X."/>
            <person name="Zhang Y."/>
            <person name="Hong G."/>
            <person name="Han B."/>
            <person name="Choisne N."/>
            <person name="Demange N."/>
            <person name="Orjeda G."/>
            <person name="Samain S."/>
            <person name="Cattolico L."/>
            <person name="Pelletier E."/>
            <person name="Couloux A."/>
            <person name="Segurens B."/>
            <person name="Wincker P."/>
            <person name="D'Hont A."/>
            <person name="Scarpelli C."/>
            <person name="Weissenbach J."/>
            <person name="Salanoubat M."/>
            <person name="Quetier F."/>
            <person name="Yu Y."/>
            <person name="Kim H.R."/>
            <person name="Rambo T."/>
            <person name="Currie J."/>
            <person name="Collura K."/>
            <person name="Luo M."/>
            <person name="Yang T."/>
            <person name="Ammiraju J.S.S."/>
            <person name="Engler F."/>
            <person name="Soderlund C."/>
            <person name="Wing R.A."/>
            <person name="Palmer L.E."/>
            <person name="de la Bastide M."/>
            <person name="Spiegel L."/>
            <person name="Nascimento L."/>
            <person name="Zutavern T."/>
            <person name="O'Shaughnessy A."/>
            <person name="Dike S."/>
            <person name="Dedhia N."/>
            <person name="Preston R."/>
            <person name="Balija V."/>
            <person name="McCombie W.R."/>
            <person name="Chow T."/>
            <person name="Chen H."/>
            <person name="Chung M."/>
            <person name="Chen C."/>
            <person name="Shaw J."/>
            <person name="Wu H."/>
            <person name="Hsiao K."/>
            <person name="Chao Y."/>
            <person name="Chu M."/>
            <person name="Cheng C."/>
            <person name="Hour A."/>
            <person name="Lee P."/>
            <person name="Lin S."/>
            <person name="Lin Y."/>
            <person name="Liou J."/>
            <person name="Liu S."/>
            <person name="Hsing Y."/>
            <person name="Raghuvanshi S."/>
            <person name="Mohanty A."/>
            <person name="Bharti A.K."/>
            <person name="Gaur A."/>
            <person name="Gupta V."/>
            <person name="Kumar D."/>
            <person name="Ravi V."/>
            <person name="Vij S."/>
            <person name="Kapur A."/>
            <person name="Khurana P."/>
            <person name="Khurana P."/>
            <person name="Khurana J.P."/>
            <person name="Tyagi A.K."/>
            <person name="Gaikwad K."/>
            <person name="Singh A."/>
            <person name="Dalal V."/>
            <person name="Srivastava S."/>
            <person name="Dixit A."/>
            <person name="Pal A.K."/>
            <person name="Ghazi I.A."/>
            <person name="Yadav M."/>
            <person name="Pandit A."/>
            <person name="Bhargava A."/>
            <person name="Sureshbabu K."/>
            <person name="Batra K."/>
            <person name="Sharma T.R."/>
            <person name="Mohapatra T."/>
            <person name="Singh N.K."/>
            <person name="Messing J."/>
            <person name="Nelson A.B."/>
            <person name="Fuks G."/>
            <person name="Kavchok S."/>
            <person name="Keizer G."/>
            <person name="Linton E."/>
            <person name="Llaca V."/>
            <person name="Song R."/>
            <person name="Tanyolac B."/>
            <person name="Young S."/>
            <person name="Ho-Il K."/>
            <person name="Hahn J.H."/>
            <person name="Sangsakoo G."/>
            <person name="Vanavichit A."/>
            <person name="de Mattos Luiz.A.T."/>
            <person name="Zimmer P.D."/>
            <person name="Malone G."/>
            <person name="Dellagostin O."/>
            <person name="de Oliveira A.C."/>
            <person name="Bevan M."/>
            <person name="Bancroft I."/>
            <person name="Minx P."/>
            <person name="Cordum H."/>
            <person name="Wilson R."/>
            <person name="Cheng Z."/>
            <person name="Jin W."/>
            <person name="Jiang J."/>
            <person name="Leong S.A."/>
            <person name="Iwama H."/>
            <person name="Gojobori T."/>
            <person name="Itoh T."/>
            <person name="Niimura Y."/>
            <person name="Fujii Y."/>
            <person name="Habara T."/>
            <person name="Sakai H."/>
            <person name="Sato Y."/>
            <person name="Wilson G."/>
            <person name="Kumar K."/>
            <person name="McCouch S."/>
            <person name="Juretic N."/>
            <person name="Hoen D."/>
            <person name="Wright S."/>
            <person name="Bruskiewich R."/>
            <person name="Bureau T."/>
            <person name="Miyao A."/>
            <person name="Hirochika H."/>
            <person name="Nishikawa T."/>
            <person name="Kadowaki K."/>
            <person name="Sugiura M."/>
            <person name="Burr B."/>
            <person name="Sasaki T."/>
        </authorList>
    </citation>
    <scope>NUCLEOTIDE SEQUENCE [LARGE SCALE GENOMIC DNA]</scope>
    <source>
        <strain evidence="3">cv. Nipponbare</strain>
    </source>
</reference>
<dbReference type="EMBL" id="AP005093">
    <property type="protein sequence ID" value="BAD28360.1"/>
    <property type="molecule type" value="Genomic_DNA"/>
</dbReference>
<dbReference type="AlphaFoldDB" id="Q6ESL0"/>
<sequence>MATGRVRAGLGRNSPAPAPLRVTGVGEATGGGAAVRQQEASVWRQAEAERDSGGTATSGDRPETAVARRRVETDRDERRWSGDSGSVATKGGDAATNRGRAETLAVRRQAEVEVVAAPR</sequence>
<gene>
    <name evidence="2" type="primary">OJ1294_G06.12</name>
</gene>
<evidence type="ECO:0000313" key="3">
    <source>
        <dbReference type="Proteomes" id="UP000000763"/>
    </source>
</evidence>
<feature type="region of interest" description="Disordered" evidence="1">
    <location>
        <begin position="1"/>
        <end position="102"/>
    </location>
</feature>
<dbReference type="Proteomes" id="UP000000763">
    <property type="component" value="Chromosome 9"/>
</dbReference>
<proteinExistence type="predicted"/>